<name>A0A8K1CRC4_PYTOL</name>
<feature type="chain" id="PRO_5035427671" evidence="1">
    <location>
        <begin position="23"/>
        <end position="338"/>
    </location>
</feature>
<keyword evidence="1" id="KW-0732">Signal</keyword>
<evidence type="ECO:0000313" key="3">
    <source>
        <dbReference type="Proteomes" id="UP000794436"/>
    </source>
</evidence>
<evidence type="ECO:0000256" key="1">
    <source>
        <dbReference type="SAM" id="SignalP"/>
    </source>
</evidence>
<comment type="caution">
    <text evidence="2">The sequence shown here is derived from an EMBL/GenBank/DDBJ whole genome shotgun (WGS) entry which is preliminary data.</text>
</comment>
<gene>
    <name evidence="2" type="ORF">Poli38472_012441</name>
</gene>
<reference evidence="2" key="1">
    <citation type="submission" date="2019-03" db="EMBL/GenBank/DDBJ databases">
        <title>Long read genome sequence of the mycoparasitic Pythium oligandrum ATCC 38472 isolated from sugarbeet rhizosphere.</title>
        <authorList>
            <person name="Gaulin E."/>
        </authorList>
    </citation>
    <scope>NUCLEOTIDE SEQUENCE</scope>
    <source>
        <strain evidence="2">ATCC 38472_TT</strain>
    </source>
</reference>
<accession>A0A8K1CRC4</accession>
<protein>
    <submittedName>
        <fullName evidence="2">Uncharacterized protein</fullName>
    </submittedName>
</protein>
<dbReference type="AlphaFoldDB" id="A0A8K1CRC4"/>
<dbReference type="OrthoDB" id="407298at2759"/>
<dbReference type="Gene3D" id="1.20.245.10">
    <property type="entry name" value="Lipoxygenase-1, Domain 5"/>
    <property type="match status" value="1"/>
</dbReference>
<proteinExistence type="predicted"/>
<dbReference type="EMBL" id="SPLM01000005">
    <property type="protein sequence ID" value="TMW67325.1"/>
    <property type="molecule type" value="Genomic_DNA"/>
</dbReference>
<evidence type="ECO:0000313" key="2">
    <source>
        <dbReference type="EMBL" id="TMW67325.1"/>
    </source>
</evidence>
<feature type="signal peptide" evidence="1">
    <location>
        <begin position="1"/>
        <end position="22"/>
    </location>
</feature>
<sequence length="338" mass="37461">MSGRRISVLLLVIAVICDITNAALSIPTAQDASGAHAESIKATASKISNGKRTHTTGGTSYAVYTGPSYSTNGSLTAQMQHEEQKKLANFRPSFIKRALNKVANSGIVLKNTKGLLDLYDILSSEFDKPMASDNSDLTFARQRVTYRSFALRPAVLKDLKGIHLDLYDSQLHEKCGCAMADMWRSTTFSRASPLTLTTRMQLGELLLHLIFTATVRNQMASGMATWHSLNLPYSPAALWEPMLNETLKYDEWVPPREYTAPSGLVASVIEYSASFYKQIPASESMLGVYKTAPFKDEPRLTRAIAELHERLAKIDAIITDGEQKEAWPFELLRPSRLP</sequence>
<dbReference type="SUPFAM" id="SSF48484">
    <property type="entry name" value="Lipoxigenase"/>
    <property type="match status" value="1"/>
</dbReference>
<dbReference type="InterPro" id="IPR036226">
    <property type="entry name" value="LipOase_C_sf"/>
</dbReference>
<keyword evidence="3" id="KW-1185">Reference proteome</keyword>
<dbReference type="Proteomes" id="UP000794436">
    <property type="component" value="Unassembled WGS sequence"/>
</dbReference>
<organism evidence="2 3">
    <name type="scientific">Pythium oligandrum</name>
    <name type="common">Mycoparasitic fungus</name>
    <dbReference type="NCBI Taxonomy" id="41045"/>
    <lineage>
        <taxon>Eukaryota</taxon>
        <taxon>Sar</taxon>
        <taxon>Stramenopiles</taxon>
        <taxon>Oomycota</taxon>
        <taxon>Peronosporomycetes</taxon>
        <taxon>Pythiales</taxon>
        <taxon>Pythiaceae</taxon>
        <taxon>Pythium</taxon>
    </lineage>
</organism>